<dbReference type="RefSeq" id="WP_170308952.1">
    <property type="nucleotide sequence ID" value="NZ_VIWU01000001.1"/>
</dbReference>
<protein>
    <submittedName>
        <fullName evidence="1">Uncharacterized protein</fullName>
    </submittedName>
</protein>
<reference evidence="1 2" key="1">
    <citation type="submission" date="2019-06" db="EMBL/GenBank/DDBJ databases">
        <title>Sequencing the genomes of 1000 actinobacteria strains.</title>
        <authorList>
            <person name="Klenk H.-P."/>
        </authorList>
    </citation>
    <scope>NUCLEOTIDE SEQUENCE [LARGE SCALE GENOMIC DNA]</scope>
    <source>
        <strain evidence="1 2">DSM 45671</strain>
    </source>
</reference>
<sequence>MVRYDHTGIYDPERNDASPAYLQRFYANDLRYAANPTVQGEHNVCTCTAGPPRRSTP</sequence>
<dbReference type="Proteomes" id="UP000321261">
    <property type="component" value="Unassembled WGS sequence"/>
</dbReference>
<evidence type="ECO:0000313" key="2">
    <source>
        <dbReference type="Proteomes" id="UP000321261"/>
    </source>
</evidence>
<name>A0A561SSF4_9PSEU</name>
<comment type="caution">
    <text evidence="1">The sequence shown here is derived from an EMBL/GenBank/DDBJ whole genome shotgun (WGS) entry which is preliminary data.</text>
</comment>
<dbReference type="EMBL" id="VIWU01000001">
    <property type="protein sequence ID" value="TWF77765.1"/>
    <property type="molecule type" value="Genomic_DNA"/>
</dbReference>
<dbReference type="AlphaFoldDB" id="A0A561SSF4"/>
<proteinExistence type="predicted"/>
<keyword evidence="2" id="KW-1185">Reference proteome</keyword>
<evidence type="ECO:0000313" key="1">
    <source>
        <dbReference type="EMBL" id="TWF77765.1"/>
    </source>
</evidence>
<gene>
    <name evidence="1" type="ORF">FHX44_113680</name>
</gene>
<organism evidence="1 2">
    <name type="scientific">Pseudonocardia hierapolitana</name>
    <dbReference type="NCBI Taxonomy" id="1128676"/>
    <lineage>
        <taxon>Bacteria</taxon>
        <taxon>Bacillati</taxon>
        <taxon>Actinomycetota</taxon>
        <taxon>Actinomycetes</taxon>
        <taxon>Pseudonocardiales</taxon>
        <taxon>Pseudonocardiaceae</taxon>
        <taxon>Pseudonocardia</taxon>
    </lineage>
</organism>
<accession>A0A561SSF4</accession>